<keyword evidence="1" id="KW-1133">Transmembrane helix</keyword>
<feature type="transmembrane region" description="Helical" evidence="1">
    <location>
        <begin position="139"/>
        <end position="162"/>
    </location>
</feature>
<accession>A0A410JXT2</accession>
<feature type="transmembrane region" description="Helical" evidence="1">
    <location>
        <begin position="96"/>
        <end position="119"/>
    </location>
</feature>
<dbReference type="Proteomes" id="UP000287502">
    <property type="component" value="Chromosome"/>
</dbReference>
<name>A0A410JXT2_9BACT</name>
<dbReference type="RefSeq" id="WP_128466137.1">
    <property type="nucleotide sequence ID" value="NZ_CP035108.1"/>
</dbReference>
<feature type="transmembrane region" description="Helical" evidence="1">
    <location>
        <begin position="182"/>
        <end position="205"/>
    </location>
</feature>
<dbReference type="KEGG" id="gtl:EP073_05365"/>
<evidence type="ECO:0000256" key="1">
    <source>
        <dbReference type="SAM" id="Phobius"/>
    </source>
</evidence>
<keyword evidence="1" id="KW-0812">Transmembrane</keyword>
<protein>
    <submittedName>
        <fullName evidence="2">DUF554 domain-containing protein</fullName>
    </submittedName>
</protein>
<feature type="transmembrane region" description="Helical" evidence="1">
    <location>
        <begin position="57"/>
        <end position="75"/>
    </location>
</feature>
<evidence type="ECO:0000313" key="3">
    <source>
        <dbReference type="Proteomes" id="UP000287502"/>
    </source>
</evidence>
<reference evidence="2 3" key="1">
    <citation type="submission" date="2019-01" db="EMBL/GenBank/DDBJ databases">
        <title>Geovibrio thiophilus DSM 11263, complete genome.</title>
        <authorList>
            <person name="Spring S."/>
            <person name="Bunk B."/>
            <person name="Sproer C."/>
        </authorList>
    </citation>
    <scope>NUCLEOTIDE SEQUENCE [LARGE SCALE GENOMIC DNA]</scope>
    <source>
        <strain evidence="2 3">DSM 11263</strain>
    </source>
</reference>
<keyword evidence="1" id="KW-0472">Membrane</keyword>
<dbReference type="Pfam" id="PF04474">
    <property type="entry name" value="DUF554"/>
    <property type="match status" value="1"/>
</dbReference>
<feature type="transmembrane region" description="Helical" evidence="1">
    <location>
        <begin position="6"/>
        <end position="22"/>
    </location>
</feature>
<dbReference type="EMBL" id="CP035108">
    <property type="protein sequence ID" value="QAR32851.1"/>
    <property type="molecule type" value="Genomic_DNA"/>
</dbReference>
<gene>
    <name evidence="2" type="ORF">EP073_05365</name>
</gene>
<dbReference type="OrthoDB" id="9797976at2"/>
<sequence>MITGTVVNSAAIIAGSVAGLAFGKRLGESVKDSVVKVVGLAVAVLGIKMAFEDHDFFPVIVSLVIGTVIGELLNIEGRLEQLGETLRKAIKSKSENFVNGFVTASVIYCVGSFAILGSIKDGLMNDPSLLYVKSLLDGIISVILASTLGIGVIFSAASVFIYQGILSLLAFNLRFLLSEPMYVSAISVTGGVIILSIGIGLSGIARFRTANMLPAIFITPVYDYLTLILS</sequence>
<keyword evidence="3" id="KW-1185">Reference proteome</keyword>
<dbReference type="AlphaFoldDB" id="A0A410JXT2"/>
<dbReference type="InterPro" id="IPR007563">
    <property type="entry name" value="DUF554"/>
</dbReference>
<proteinExistence type="predicted"/>
<evidence type="ECO:0000313" key="2">
    <source>
        <dbReference type="EMBL" id="QAR32851.1"/>
    </source>
</evidence>
<dbReference type="PANTHER" id="PTHR36111">
    <property type="entry name" value="INNER MEMBRANE PROTEIN-RELATED"/>
    <property type="match status" value="1"/>
</dbReference>
<dbReference type="PANTHER" id="PTHR36111:SF2">
    <property type="entry name" value="INNER MEMBRANE PROTEIN"/>
    <property type="match status" value="1"/>
</dbReference>
<organism evidence="2 3">
    <name type="scientific">Geovibrio thiophilus</name>
    <dbReference type="NCBI Taxonomy" id="139438"/>
    <lineage>
        <taxon>Bacteria</taxon>
        <taxon>Pseudomonadati</taxon>
        <taxon>Deferribacterota</taxon>
        <taxon>Deferribacteres</taxon>
        <taxon>Deferribacterales</taxon>
        <taxon>Geovibrionaceae</taxon>
        <taxon>Geovibrio</taxon>
    </lineage>
</organism>